<gene>
    <name evidence="1" type="ORF">GALL_547770</name>
</gene>
<name>A0A1J5PEL5_9ZZZZ</name>
<reference evidence="1" key="1">
    <citation type="submission" date="2016-10" db="EMBL/GenBank/DDBJ databases">
        <title>Sequence of Gallionella enrichment culture.</title>
        <authorList>
            <person name="Poehlein A."/>
            <person name="Muehling M."/>
            <person name="Daniel R."/>
        </authorList>
    </citation>
    <scope>NUCLEOTIDE SEQUENCE</scope>
</reference>
<dbReference type="AlphaFoldDB" id="A0A1J5PEL5"/>
<evidence type="ECO:0000313" key="1">
    <source>
        <dbReference type="EMBL" id="OIQ63683.1"/>
    </source>
</evidence>
<accession>A0A1J5PEL5</accession>
<organism evidence="1">
    <name type="scientific">mine drainage metagenome</name>
    <dbReference type="NCBI Taxonomy" id="410659"/>
    <lineage>
        <taxon>unclassified sequences</taxon>
        <taxon>metagenomes</taxon>
        <taxon>ecological metagenomes</taxon>
    </lineage>
</organism>
<protein>
    <submittedName>
        <fullName evidence="1">Uncharacterized protein</fullName>
    </submittedName>
</protein>
<sequence length="53" mass="5815">MVEQFGLFDNLMIEGGIAGSGGTLVRDDQDRWNDLSVFERCVQDAAKTLLKPG</sequence>
<comment type="caution">
    <text evidence="1">The sequence shown here is derived from an EMBL/GenBank/DDBJ whole genome shotgun (WGS) entry which is preliminary data.</text>
</comment>
<dbReference type="EMBL" id="MLJW01008794">
    <property type="protein sequence ID" value="OIQ63683.1"/>
    <property type="molecule type" value="Genomic_DNA"/>
</dbReference>
<proteinExistence type="predicted"/>